<dbReference type="InterPro" id="IPR003591">
    <property type="entry name" value="Leu-rich_rpt_typical-subtyp"/>
</dbReference>
<feature type="compositionally biased region" description="Polar residues" evidence="3">
    <location>
        <begin position="26"/>
        <end position="38"/>
    </location>
</feature>
<sequence>MTDNPKTEGQSSGTPSSDNAGEGKQEPQTNNPQETRITTAKDKVGHVVEEIRRDLESYHKGLALTGKPGVGKTWLAKQITESAVSPEGPFYMSLWMSLSLNQKKDKMSLFQSIARQLSIPNLGSMWEDADDIDDDDKREEVADEKLEAKVRGGLNERYECYNGKEKGEKKHMFLLVVLDCEGEVKSEDYEEIMDQILFPKDYKNGSDIKRLTSFLITSRELGNPDFIEKKVQPYSGDEAVAFLKDRVNNHVSLPLKFQTLCADIKKRSQVLPTEIIMLAEALNPTATDLNNAFDAAHFILKAAENDDVIPLLPFIYGQLPDDNCLIDCFWHSWNLLGKHGGVQYNELIARWILEGHLDLADGIRKAYNKGYNVMMKLVDRGMLKMQEDNLIVLEKATLGLEDRNCRELFEKSNLGLAGILEDKGRKVFERMTPTDGMMKTVKVDKKGKSVSSLLIDGSRFSREDPKKFFKEKQHLEVLALFNPRLTCIPDPIPEMKNLLLLVIRGCYLLQTVDCIKGLKELMALEITGSPLLKEMPKDFFTKMTKLRSLNLSALGIESLPDVFSLTKLRRLILRNCTYLKALPKLASLKDLEVFDVSGSSNLKRLQEKSFQSFHKLRFADFSGTSIEKLPIVQTLANLTVLLVRGCVCLSGLRFMKHLHNLKVLDVSGATKIKEIFYDCFTDTDNLKILDLSETDIRFLPESLGKSLCDLKLKGCSKLERLLDTKNLTSLESLDLSDCSSLKGFPNNFFEHLTSLKSLDLSNSQVKSFPSHFDLPFLRHLLLKNCSFESLPESKTFASFDELRNLVELDLSGCKSPAEKLPSLEHLIELEVINLSGYKALSEIDASFEHMSWLQVLNLSETKVSRLPKLSNPSKLRSLILNNCTQLRTSPDFDILSELEELDLRGTCSLTNIKAESLSCLPQLKTLRLSKSSFEAIQSYLPNLKQLEVLDLSGEDVEFVPSLDNLISLRQLLLGGCSKLNKLPPLNLLSELEVLDLSGTKVLKIGEKIWNLKLKRLHLPEEAIEEFNNGIHRKKLEDLPLELKLDHCYVSKHSEIPQGDNVPRIIVQGVELLKSLKKDSALLERIRHSIFSVRAQPKKEDNYSDSRKHIFSCIYSKIKKLPSEVKDDQCLEIQGFDVFPSDIEVLLEHATYVFLVENGFLKNLSDLKPDSLKNIRGCWLERCNNMEKSIFMEADLGKWGTLEILWISNLLELKSLYEEKVQSLSFGSIKHLYIDCCPKLETVFPSWLIAENLETLQITFCDNLKTLFGDKGSDEEKEQTSNLEDTRPTNKKEQYTTGLEDKKVHETKSSAKGKVQPKSPINKKEEVQPETLTDKEKQEKVQQPESLPDNKGKDAPKILLDKEEKEKTRQPESLLDKEGQDASKSLRDKEEKEKAPQPESLPDKEGKDAPKNLPNKEEKEKAQQPESLPDKEGKDTPKSLPDKEEKKKVQQPESLLDKERKDAPKSLSDKEEKEEAQQPESLQDKKDKDVPKSLLDKEEKEEAQQPESLPNKEEKDVPKSLPDKEVNEEAHQLESLPDKEEKDKPKSLPDKEENEEAQQSESLPDKAANPVNMQEEQAVSSADMKKIKLKHLHISYCPVLETIFSSEEVPRNLEILRVKHCDKLKSVFQLELSNHELPKLGTLHLSDLPAWASSGYGFKLNELVTKNIRISRVKKLEDIHPDNASMEATPGYEN</sequence>
<dbReference type="InterPro" id="IPR002182">
    <property type="entry name" value="NB-ARC"/>
</dbReference>
<dbReference type="SUPFAM" id="SSF52540">
    <property type="entry name" value="P-loop containing nucleoside triphosphate hydrolases"/>
    <property type="match status" value="1"/>
</dbReference>
<feature type="compositionally biased region" description="Basic and acidic residues" evidence="3">
    <location>
        <begin position="1321"/>
        <end position="1502"/>
    </location>
</feature>
<evidence type="ECO:0000259" key="4">
    <source>
        <dbReference type="Pfam" id="PF00931"/>
    </source>
</evidence>
<dbReference type="Gramene" id="KJB25205">
    <property type="protein sequence ID" value="KJB25205"/>
    <property type="gene ID" value="B456_004G181200"/>
</dbReference>
<protein>
    <recommendedName>
        <fullName evidence="4">NB-ARC domain-containing protein</fullName>
    </recommendedName>
</protein>
<gene>
    <name evidence="5" type="ORF">B456_004G181200</name>
</gene>
<dbReference type="SUPFAM" id="SSF52058">
    <property type="entry name" value="L domain-like"/>
    <property type="match status" value="2"/>
</dbReference>
<dbReference type="GO" id="GO:0043531">
    <property type="term" value="F:ADP binding"/>
    <property type="evidence" value="ECO:0007669"/>
    <property type="project" value="InterPro"/>
</dbReference>
<evidence type="ECO:0000256" key="2">
    <source>
        <dbReference type="ARBA" id="ARBA00022737"/>
    </source>
</evidence>
<evidence type="ECO:0000313" key="6">
    <source>
        <dbReference type="Proteomes" id="UP000032304"/>
    </source>
</evidence>
<dbReference type="InterPro" id="IPR032675">
    <property type="entry name" value="LRR_dom_sf"/>
</dbReference>
<dbReference type="Gene3D" id="3.80.10.10">
    <property type="entry name" value="Ribonuclease Inhibitor"/>
    <property type="match status" value="5"/>
</dbReference>
<feature type="region of interest" description="Disordered" evidence="3">
    <location>
        <begin position="1"/>
        <end position="43"/>
    </location>
</feature>
<dbReference type="PANTHER" id="PTHR47186:SF3">
    <property type="entry name" value="OS09G0267800 PROTEIN"/>
    <property type="match status" value="1"/>
</dbReference>
<organism evidence="5 6">
    <name type="scientific">Gossypium raimondii</name>
    <name type="common">Peruvian cotton</name>
    <name type="synonym">Gossypium klotzschianum subsp. raimondii</name>
    <dbReference type="NCBI Taxonomy" id="29730"/>
    <lineage>
        <taxon>Eukaryota</taxon>
        <taxon>Viridiplantae</taxon>
        <taxon>Streptophyta</taxon>
        <taxon>Embryophyta</taxon>
        <taxon>Tracheophyta</taxon>
        <taxon>Spermatophyta</taxon>
        <taxon>Magnoliopsida</taxon>
        <taxon>eudicotyledons</taxon>
        <taxon>Gunneridae</taxon>
        <taxon>Pentapetalae</taxon>
        <taxon>rosids</taxon>
        <taxon>malvids</taxon>
        <taxon>Malvales</taxon>
        <taxon>Malvaceae</taxon>
        <taxon>Malvoideae</taxon>
        <taxon>Gossypium</taxon>
    </lineage>
</organism>
<dbReference type="PRINTS" id="PR00364">
    <property type="entry name" value="DISEASERSIST"/>
</dbReference>
<dbReference type="EMBL" id="CM001743">
    <property type="protein sequence ID" value="KJB25205.1"/>
    <property type="molecule type" value="Genomic_DNA"/>
</dbReference>
<feature type="compositionally biased region" description="Basic and acidic residues" evidence="3">
    <location>
        <begin position="1509"/>
        <end position="1550"/>
    </location>
</feature>
<dbReference type="Gene3D" id="3.40.50.300">
    <property type="entry name" value="P-loop containing nucleotide triphosphate hydrolases"/>
    <property type="match status" value="1"/>
</dbReference>
<name>A0A0D2S1R2_GOSRA</name>
<dbReference type="Proteomes" id="UP000032304">
    <property type="component" value="Chromosome 4"/>
</dbReference>
<dbReference type="SUPFAM" id="SSF52047">
    <property type="entry name" value="RNI-like"/>
    <property type="match status" value="1"/>
</dbReference>
<keyword evidence="1" id="KW-0433">Leucine-rich repeat</keyword>
<dbReference type="SMART" id="SM00369">
    <property type="entry name" value="LRR_TYP"/>
    <property type="match status" value="8"/>
</dbReference>
<dbReference type="eggNOG" id="KOG4658">
    <property type="taxonomic scope" value="Eukaryota"/>
</dbReference>
<keyword evidence="2" id="KW-0677">Repeat</keyword>
<feature type="compositionally biased region" description="Basic and acidic residues" evidence="3">
    <location>
        <begin position="1283"/>
        <end position="1308"/>
    </location>
</feature>
<dbReference type="PROSITE" id="PS51450">
    <property type="entry name" value="LRR"/>
    <property type="match status" value="1"/>
</dbReference>
<dbReference type="Pfam" id="PF00931">
    <property type="entry name" value="NB-ARC"/>
    <property type="match status" value="1"/>
</dbReference>
<dbReference type="PANTHER" id="PTHR47186">
    <property type="entry name" value="LEUCINE-RICH REPEAT-CONTAINING PROTEIN 57"/>
    <property type="match status" value="1"/>
</dbReference>
<feature type="domain" description="NB-ARC" evidence="4">
    <location>
        <begin position="47"/>
        <end position="118"/>
    </location>
</feature>
<reference evidence="5 6" key="1">
    <citation type="journal article" date="2012" name="Nature">
        <title>Repeated polyploidization of Gossypium genomes and the evolution of spinnable cotton fibres.</title>
        <authorList>
            <person name="Paterson A.H."/>
            <person name="Wendel J.F."/>
            <person name="Gundlach H."/>
            <person name="Guo H."/>
            <person name="Jenkins J."/>
            <person name="Jin D."/>
            <person name="Llewellyn D."/>
            <person name="Showmaker K.C."/>
            <person name="Shu S."/>
            <person name="Udall J."/>
            <person name="Yoo M.J."/>
            <person name="Byers R."/>
            <person name="Chen W."/>
            <person name="Doron-Faigenboim A."/>
            <person name="Duke M.V."/>
            <person name="Gong L."/>
            <person name="Grimwood J."/>
            <person name="Grover C."/>
            <person name="Grupp K."/>
            <person name="Hu G."/>
            <person name="Lee T.H."/>
            <person name="Li J."/>
            <person name="Lin L."/>
            <person name="Liu T."/>
            <person name="Marler B.S."/>
            <person name="Page J.T."/>
            <person name="Roberts A.W."/>
            <person name="Romanel E."/>
            <person name="Sanders W.S."/>
            <person name="Szadkowski E."/>
            <person name="Tan X."/>
            <person name="Tang H."/>
            <person name="Xu C."/>
            <person name="Wang J."/>
            <person name="Wang Z."/>
            <person name="Zhang D."/>
            <person name="Zhang L."/>
            <person name="Ashrafi H."/>
            <person name="Bedon F."/>
            <person name="Bowers J.E."/>
            <person name="Brubaker C.L."/>
            <person name="Chee P.W."/>
            <person name="Das S."/>
            <person name="Gingle A.R."/>
            <person name="Haigler C.H."/>
            <person name="Harker D."/>
            <person name="Hoffmann L.V."/>
            <person name="Hovav R."/>
            <person name="Jones D.C."/>
            <person name="Lemke C."/>
            <person name="Mansoor S."/>
            <person name="ur Rahman M."/>
            <person name="Rainville L.N."/>
            <person name="Rambani A."/>
            <person name="Reddy U.K."/>
            <person name="Rong J.K."/>
            <person name="Saranga Y."/>
            <person name="Scheffler B.E."/>
            <person name="Scheffler J.A."/>
            <person name="Stelly D.M."/>
            <person name="Triplett B.A."/>
            <person name="Van Deynze A."/>
            <person name="Vaslin M.F."/>
            <person name="Waghmare V.N."/>
            <person name="Walford S.A."/>
            <person name="Wright R.J."/>
            <person name="Zaki E.A."/>
            <person name="Zhang T."/>
            <person name="Dennis E.S."/>
            <person name="Mayer K.F."/>
            <person name="Peterson D.G."/>
            <person name="Rokhsar D.S."/>
            <person name="Wang X."/>
            <person name="Schmutz J."/>
        </authorList>
    </citation>
    <scope>NUCLEOTIDE SEQUENCE [LARGE SCALE GENOMIC DNA]</scope>
</reference>
<feature type="compositionally biased region" description="Polar residues" evidence="3">
    <location>
        <begin position="1"/>
        <end position="19"/>
    </location>
</feature>
<evidence type="ECO:0000313" key="5">
    <source>
        <dbReference type="EMBL" id="KJB25205.1"/>
    </source>
</evidence>
<dbReference type="InterPro" id="IPR001611">
    <property type="entry name" value="Leu-rich_rpt"/>
</dbReference>
<keyword evidence="6" id="KW-1185">Reference proteome</keyword>
<evidence type="ECO:0000256" key="1">
    <source>
        <dbReference type="ARBA" id="ARBA00022614"/>
    </source>
</evidence>
<dbReference type="OrthoDB" id="122245at2759"/>
<evidence type="ECO:0000256" key="3">
    <source>
        <dbReference type="SAM" id="MobiDB-lite"/>
    </source>
</evidence>
<feature type="region of interest" description="Disordered" evidence="3">
    <location>
        <begin position="1270"/>
        <end position="1578"/>
    </location>
</feature>
<dbReference type="InterPro" id="IPR027417">
    <property type="entry name" value="P-loop_NTPase"/>
</dbReference>
<accession>A0A0D2S1R2</accession>
<proteinExistence type="predicted"/>